<dbReference type="GO" id="GO:0005524">
    <property type="term" value="F:ATP binding"/>
    <property type="evidence" value="ECO:0007669"/>
    <property type="project" value="UniProtKB-KW"/>
</dbReference>
<evidence type="ECO:0000313" key="10">
    <source>
        <dbReference type="EMBL" id="GAI02747.1"/>
    </source>
</evidence>
<dbReference type="InterPro" id="IPR046884">
    <property type="entry name" value="MnmA-like_central"/>
</dbReference>
<reference evidence="10" key="1">
    <citation type="journal article" date="2014" name="Front. Microbiol.">
        <title>High frequency of phylogenetically diverse reductive dehalogenase-homologous genes in deep subseafloor sedimentary metagenomes.</title>
        <authorList>
            <person name="Kawai M."/>
            <person name="Futagami T."/>
            <person name="Toyoda A."/>
            <person name="Takaki Y."/>
            <person name="Nishi S."/>
            <person name="Hori S."/>
            <person name="Arai W."/>
            <person name="Tsubouchi T."/>
            <person name="Morono Y."/>
            <person name="Uchiyama I."/>
            <person name="Ito T."/>
            <person name="Fujiyama A."/>
            <person name="Inagaki F."/>
            <person name="Takami H."/>
        </authorList>
    </citation>
    <scope>NUCLEOTIDE SEQUENCE</scope>
    <source>
        <strain evidence="10">Expedition CK06-06</strain>
    </source>
</reference>
<keyword evidence="5" id="KW-0547">Nucleotide-binding</keyword>
<dbReference type="InterPro" id="IPR046885">
    <property type="entry name" value="MnmA-like_C"/>
</dbReference>
<gene>
    <name evidence="10" type="ORF">S06H3_20948</name>
</gene>
<organism evidence="10">
    <name type="scientific">marine sediment metagenome</name>
    <dbReference type="NCBI Taxonomy" id="412755"/>
    <lineage>
        <taxon>unclassified sequences</taxon>
        <taxon>metagenomes</taxon>
        <taxon>ecological metagenomes</taxon>
    </lineage>
</organism>
<dbReference type="AlphaFoldDB" id="X1K6U1"/>
<dbReference type="Pfam" id="PF20259">
    <property type="entry name" value="tRNA_Me_trans_M"/>
    <property type="match status" value="1"/>
</dbReference>
<keyword evidence="6" id="KW-0067">ATP-binding</keyword>
<evidence type="ECO:0000259" key="8">
    <source>
        <dbReference type="Pfam" id="PF20258"/>
    </source>
</evidence>
<keyword evidence="2" id="KW-0820">tRNA-binding</keyword>
<evidence type="ECO:0000256" key="5">
    <source>
        <dbReference type="ARBA" id="ARBA00022741"/>
    </source>
</evidence>
<dbReference type="Gene3D" id="2.30.30.280">
    <property type="entry name" value="Adenine nucleotide alpha hydrolases-like domains"/>
    <property type="match status" value="1"/>
</dbReference>
<dbReference type="Pfam" id="PF20258">
    <property type="entry name" value="tRNA_Me_trans_C"/>
    <property type="match status" value="1"/>
</dbReference>
<keyword evidence="7" id="KW-0694">RNA-binding</keyword>
<keyword evidence="3" id="KW-0808">Transferase</keyword>
<dbReference type="EMBL" id="BARV01010921">
    <property type="protein sequence ID" value="GAI02747.1"/>
    <property type="molecule type" value="Genomic_DNA"/>
</dbReference>
<dbReference type="GO" id="GO:0000049">
    <property type="term" value="F:tRNA binding"/>
    <property type="evidence" value="ECO:0007669"/>
    <property type="project" value="UniProtKB-KW"/>
</dbReference>
<evidence type="ECO:0000256" key="7">
    <source>
        <dbReference type="ARBA" id="ARBA00022884"/>
    </source>
</evidence>
<dbReference type="PANTHER" id="PTHR11933">
    <property type="entry name" value="TRNA 5-METHYLAMINOMETHYL-2-THIOURIDYLATE -METHYLTRANSFERASE"/>
    <property type="match status" value="1"/>
</dbReference>
<accession>X1K6U1</accession>
<dbReference type="PANTHER" id="PTHR11933:SF5">
    <property type="entry name" value="MITOCHONDRIAL TRNA-SPECIFIC 2-THIOURIDYLASE 1"/>
    <property type="match status" value="1"/>
</dbReference>
<evidence type="ECO:0000256" key="4">
    <source>
        <dbReference type="ARBA" id="ARBA00022694"/>
    </source>
</evidence>
<sequence>TVGQRRGIGAYGRPLYVISIDPEHNRIVVGPEQELFSQELIAKDLHFISPEEVKRDLDVVAKIRYNHVGEKAVISPMGDGKALIRFRKSVRSATPGQAVVFYDGDVVLGGGTIEKIVKSPSPQSFPQKGEEITLRRL</sequence>
<dbReference type="Gene3D" id="2.40.30.10">
    <property type="entry name" value="Translation factors"/>
    <property type="match status" value="1"/>
</dbReference>
<protein>
    <recommendedName>
        <fullName evidence="11">tRNA 2-thiouridine(34) synthase MnmA</fullName>
    </recommendedName>
</protein>
<name>X1K6U1_9ZZZZ</name>
<feature type="non-terminal residue" evidence="10">
    <location>
        <position position="1"/>
    </location>
</feature>
<dbReference type="GO" id="GO:0016783">
    <property type="term" value="F:sulfurtransferase activity"/>
    <property type="evidence" value="ECO:0007669"/>
    <property type="project" value="InterPro"/>
</dbReference>
<feature type="domain" description="tRNA-specific 2-thiouridylase MnmA-like C-terminal" evidence="8">
    <location>
        <begin position="37"/>
        <end position="113"/>
    </location>
</feature>
<keyword evidence="4" id="KW-0819">tRNA processing</keyword>
<evidence type="ECO:0000256" key="1">
    <source>
        <dbReference type="ARBA" id="ARBA00022490"/>
    </source>
</evidence>
<dbReference type="FunFam" id="2.40.30.10:FF:000023">
    <property type="entry name" value="tRNA-specific 2-thiouridylase MnmA"/>
    <property type="match status" value="1"/>
</dbReference>
<evidence type="ECO:0008006" key="11">
    <source>
        <dbReference type="Google" id="ProtNLM"/>
    </source>
</evidence>
<evidence type="ECO:0000256" key="2">
    <source>
        <dbReference type="ARBA" id="ARBA00022555"/>
    </source>
</evidence>
<evidence type="ECO:0000256" key="6">
    <source>
        <dbReference type="ARBA" id="ARBA00022840"/>
    </source>
</evidence>
<proteinExistence type="predicted"/>
<evidence type="ECO:0000259" key="9">
    <source>
        <dbReference type="Pfam" id="PF20259"/>
    </source>
</evidence>
<dbReference type="GO" id="GO:0002143">
    <property type="term" value="P:tRNA wobble position uridine thiolation"/>
    <property type="evidence" value="ECO:0007669"/>
    <property type="project" value="TreeGrafter"/>
</dbReference>
<evidence type="ECO:0000256" key="3">
    <source>
        <dbReference type="ARBA" id="ARBA00022679"/>
    </source>
</evidence>
<dbReference type="InterPro" id="IPR023382">
    <property type="entry name" value="MnmA-like_central_sf"/>
</dbReference>
<feature type="domain" description="tRNA-specific 2-thiouridylase MnmA-like central" evidence="9">
    <location>
        <begin position="1"/>
        <end position="30"/>
    </location>
</feature>
<keyword evidence="1" id="KW-0963">Cytoplasm</keyword>
<comment type="caution">
    <text evidence="10">The sequence shown here is derived from an EMBL/GenBank/DDBJ whole genome shotgun (WGS) entry which is preliminary data.</text>
</comment>